<dbReference type="Proteomes" id="UP000320421">
    <property type="component" value="Chromosome"/>
</dbReference>
<sequence length="360" mass="40990">MVLKCEKCGGNRRVVFRIIQSDVCEECDHIPLSGRLVRLFLQVVAVWMFVGGWSRFRVYRLEGGLICLAGFVLFVWATHNFRAKVKRLLAVVRKVTDRTSKWSLGFLWLVLLIFPAWLWWDASFQSAYTWARVDLSIPDDMGEGYLKLSSLSDLMIPVTEEPSFYQRTHSFSVLGSRIAAMIFIMCGSAVALLLAGTHVILRGASKTYLVGFTLVVCGLVFITSQQDNLLWYAARHRISNDLPRFQRALEPLLQEWPARSGTLPEIGRYFAHETRPGKLTPLGKTQYRTYEQFGADVEQLPDGGVSFALSPHYLYLLEYHPPGSSGPQVEISGDNWTSYLVRSDQLAENWYLTQYDAVRE</sequence>
<evidence type="ECO:0000313" key="2">
    <source>
        <dbReference type="EMBL" id="QDT21791.1"/>
    </source>
</evidence>
<feature type="transmembrane region" description="Helical" evidence="1">
    <location>
        <begin position="102"/>
        <end position="120"/>
    </location>
</feature>
<proteinExistence type="predicted"/>
<dbReference type="AlphaFoldDB" id="A0A517PR07"/>
<dbReference type="EMBL" id="CP036266">
    <property type="protein sequence ID" value="QDT21791.1"/>
    <property type="molecule type" value="Genomic_DNA"/>
</dbReference>
<accession>A0A517PR07</accession>
<gene>
    <name evidence="2" type="ORF">HG66A1_35940</name>
</gene>
<evidence type="ECO:0000256" key="1">
    <source>
        <dbReference type="SAM" id="Phobius"/>
    </source>
</evidence>
<keyword evidence="1" id="KW-1133">Transmembrane helix</keyword>
<name>A0A517PR07_9PLAN</name>
<feature type="transmembrane region" description="Helical" evidence="1">
    <location>
        <begin position="208"/>
        <end position="224"/>
    </location>
</feature>
<keyword evidence="1" id="KW-0812">Transmembrane</keyword>
<feature type="transmembrane region" description="Helical" evidence="1">
    <location>
        <begin position="39"/>
        <end position="56"/>
    </location>
</feature>
<feature type="transmembrane region" description="Helical" evidence="1">
    <location>
        <begin position="178"/>
        <end position="201"/>
    </location>
</feature>
<protein>
    <submittedName>
        <fullName evidence="2">Uncharacterized protein</fullName>
    </submittedName>
</protein>
<reference evidence="2 3" key="1">
    <citation type="submission" date="2019-02" db="EMBL/GenBank/DDBJ databases">
        <title>Deep-cultivation of Planctomycetes and their phenomic and genomic characterization uncovers novel biology.</title>
        <authorList>
            <person name="Wiegand S."/>
            <person name="Jogler M."/>
            <person name="Boedeker C."/>
            <person name="Pinto D."/>
            <person name="Vollmers J."/>
            <person name="Rivas-Marin E."/>
            <person name="Kohn T."/>
            <person name="Peeters S.H."/>
            <person name="Heuer A."/>
            <person name="Rast P."/>
            <person name="Oberbeckmann S."/>
            <person name="Bunk B."/>
            <person name="Jeske O."/>
            <person name="Meyerdierks A."/>
            <person name="Storesund J.E."/>
            <person name="Kallscheuer N."/>
            <person name="Luecker S."/>
            <person name="Lage O.M."/>
            <person name="Pohl T."/>
            <person name="Merkel B.J."/>
            <person name="Hornburger P."/>
            <person name="Mueller R.-W."/>
            <person name="Bruemmer F."/>
            <person name="Labrenz M."/>
            <person name="Spormann A.M."/>
            <person name="Op den Camp H."/>
            <person name="Overmann J."/>
            <person name="Amann R."/>
            <person name="Jetten M.S.M."/>
            <person name="Mascher T."/>
            <person name="Medema M.H."/>
            <person name="Devos D.P."/>
            <person name="Kaster A.-K."/>
            <person name="Ovreas L."/>
            <person name="Rohde M."/>
            <person name="Galperin M.Y."/>
            <person name="Jogler C."/>
        </authorList>
    </citation>
    <scope>NUCLEOTIDE SEQUENCE [LARGE SCALE GENOMIC DNA]</scope>
    <source>
        <strain evidence="2 3">HG66A1</strain>
    </source>
</reference>
<organism evidence="2 3">
    <name type="scientific">Gimesia chilikensis</name>
    <dbReference type="NCBI Taxonomy" id="2605989"/>
    <lineage>
        <taxon>Bacteria</taxon>
        <taxon>Pseudomonadati</taxon>
        <taxon>Planctomycetota</taxon>
        <taxon>Planctomycetia</taxon>
        <taxon>Planctomycetales</taxon>
        <taxon>Planctomycetaceae</taxon>
        <taxon>Gimesia</taxon>
    </lineage>
</organism>
<evidence type="ECO:0000313" key="3">
    <source>
        <dbReference type="Proteomes" id="UP000320421"/>
    </source>
</evidence>
<keyword evidence="1" id="KW-0472">Membrane</keyword>
<keyword evidence="3" id="KW-1185">Reference proteome</keyword>
<feature type="transmembrane region" description="Helical" evidence="1">
    <location>
        <begin position="62"/>
        <end position="81"/>
    </location>
</feature>